<keyword evidence="1" id="KW-1133">Transmembrane helix</keyword>
<keyword evidence="1" id="KW-0472">Membrane</keyword>
<protein>
    <submittedName>
        <fullName evidence="2">Unannotated protein</fullName>
    </submittedName>
</protein>
<organism evidence="2">
    <name type="scientific">freshwater metagenome</name>
    <dbReference type="NCBI Taxonomy" id="449393"/>
    <lineage>
        <taxon>unclassified sequences</taxon>
        <taxon>metagenomes</taxon>
        <taxon>ecological metagenomes</taxon>
    </lineage>
</organism>
<feature type="transmembrane region" description="Helical" evidence="1">
    <location>
        <begin position="25"/>
        <end position="49"/>
    </location>
</feature>
<evidence type="ECO:0000256" key="1">
    <source>
        <dbReference type="SAM" id="Phobius"/>
    </source>
</evidence>
<reference evidence="2" key="1">
    <citation type="submission" date="2020-05" db="EMBL/GenBank/DDBJ databases">
        <authorList>
            <person name="Chiriac C."/>
            <person name="Salcher M."/>
            <person name="Ghai R."/>
            <person name="Kavagutti S V."/>
        </authorList>
    </citation>
    <scope>NUCLEOTIDE SEQUENCE</scope>
</reference>
<evidence type="ECO:0000313" key="2">
    <source>
        <dbReference type="EMBL" id="CAB4343736.1"/>
    </source>
</evidence>
<gene>
    <name evidence="2" type="ORF">UFOPK3770_01211</name>
</gene>
<name>A0A6J5ZR08_9ZZZZ</name>
<dbReference type="AlphaFoldDB" id="A0A6J5ZR08"/>
<keyword evidence="1" id="KW-0812">Transmembrane</keyword>
<sequence>MFDRLYQWHEEQIENNDSYLDDLTVIGAAVVRIFVSPPLSLAISASLLAGRGIRALQQRVNDYDE</sequence>
<dbReference type="EMBL" id="CAESAJ010000174">
    <property type="protein sequence ID" value="CAB4343736.1"/>
    <property type="molecule type" value="Genomic_DNA"/>
</dbReference>
<accession>A0A6J5ZR08</accession>
<proteinExistence type="predicted"/>